<feature type="domain" description="Response regulatory" evidence="3">
    <location>
        <begin position="9"/>
        <end position="124"/>
    </location>
</feature>
<dbReference type="Gene3D" id="3.40.50.2300">
    <property type="match status" value="1"/>
</dbReference>
<keyword evidence="5" id="KW-1185">Reference proteome</keyword>
<reference evidence="4 5" key="1">
    <citation type="submission" date="2024-06" db="EMBL/GenBank/DDBJ databases">
        <title>Sorghum-associated microbial communities from plants grown in Nebraska, USA.</title>
        <authorList>
            <person name="Schachtman D."/>
        </authorList>
    </citation>
    <scope>NUCLEOTIDE SEQUENCE [LARGE SCALE GENOMIC DNA]</scope>
    <source>
        <strain evidence="4 5">2709</strain>
    </source>
</reference>
<dbReference type="InterPro" id="IPR001789">
    <property type="entry name" value="Sig_transdc_resp-reg_receiver"/>
</dbReference>
<evidence type="ECO:0000313" key="5">
    <source>
        <dbReference type="Proteomes" id="UP001549320"/>
    </source>
</evidence>
<organism evidence="4 5">
    <name type="scientific">Ottowia thiooxydans</name>
    <dbReference type="NCBI Taxonomy" id="219182"/>
    <lineage>
        <taxon>Bacteria</taxon>
        <taxon>Pseudomonadati</taxon>
        <taxon>Pseudomonadota</taxon>
        <taxon>Betaproteobacteria</taxon>
        <taxon>Burkholderiales</taxon>
        <taxon>Comamonadaceae</taxon>
        <taxon>Ottowia</taxon>
    </lineage>
</organism>
<dbReference type="CDD" id="cd17535">
    <property type="entry name" value="REC_NarL-like"/>
    <property type="match status" value="1"/>
</dbReference>
<dbReference type="InterPro" id="IPR011006">
    <property type="entry name" value="CheY-like_superfamily"/>
</dbReference>
<accession>A0ABV2Q9X3</accession>
<sequence length="139" mass="14998">MQHAASPIRVFLADDSALSRSRLTAVLLAQGMGIAGQAETPEAAVAGILATRPDVAVLDVQFEKGSGMKVLEAVRKATRDIPFIVMSNHAEPAYRARYLAAGAAWFLDKHTEFYQLASKVQTVAMRSPSRTFHQPVSSS</sequence>
<name>A0ABV2Q9X3_9BURK</name>
<evidence type="ECO:0000259" key="3">
    <source>
        <dbReference type="PROSITE" id="PS50110"/>
    </source>
</evidence>
<dbReference type="SUPFAM" id="SSF52172">
    <property type="entry name" value="CheY-like"/>
    <property type="match status" value="1"/>
</dbReference>
<dbReference type="InterPro" id="IPR058245">
    <property type="entry name" value="NreC/VraR/RcsB-like_REC"/>
</dbReference>
<comment type="caution">
    <text evidence="4">The sequence shown here is derived from an EMBL/GenBank/DDBJ whole genome shotgun (WGS) entry which is preliminary data.</text>
</comment>
<dbReference type="Proteomes" id="UP001549320">
    <property type="component" value="Unassembled WGS sequence"/>
</dbReference>
<keyword evidence="4" id="KW-0238">DNA-binding</keyword>
<evidence type="ECO:0000256" key="1">
    <source>
        <dbReference type="ARBA" id="ARBA00022553"/>
    </source>
</evidence>
<dbReference type="Pfam" id="PF00072">
    <property type="entry name" value="Response_reg"/>
    <property type="match status" value="1"/>
</dbReference>
<dbReference type="SMART" id="SM00448">
    <property type="entry name" value="REC"/>
    <property type="match status" value="1"/>
</dbReference>
<evidence type="ECO:0000256" key="2">
    <source>
        <dbReference type="PROSITE-ProRule" id="PRU00169"/>
    </source>
</evidence>
<dbReference type="PANTHER" id="PTHR44591">
    <property type="entry name" value="STRESS RESPONSE REGULATOR PROTEIN 1"/>
    <property type="match status" value="1"/>
</dbReference>
<feature type="modified residue" description="4-aspartylphosphate" evidence="2">
    <location>
        <position position="59"/>
    </location>
</feature>
<dbReference type="GO" id="GO:0003677">
    <property type="term" value="F:DNA binding"/>
    <property type="evidence" value="ECO:0007669"/>
    <property type="project" value="UniProtKB-KW"/>
</dbReference>
<dbReference type="InterPro" id="IPR050595">
    <property type="entry name" value="Bact_response_regulator"/>
</dbReference>
<dbReference type="PROSITE" id="PS50110">
    <property type="entry name" value="RESPONSE_REGULATORY"/>
    <property type="match status" value="1"/>
</dbReference>
<protein>
    <submittedName>
        <fullName evidence="4">DNA-binding NarL/FixJ family response regulator</fullName>
    </submittedName>
</protein>
<proteinExistence type="predicted"/>
<dbReference type="PANTHER" id="PTHR44591:SF24">
    <property type="entry name" value="PROTEIN-GLUTAMATE METHYLESTERASE_PROTEIN-GLUTAMINE GLUTAMINASE 1"/>
    <property type="match status" value="1"/>
</dbReference>
<dbReference type="RefSeq" id="WP_354444357.1">
    <property type="nucleotide sequence ID" value="NZ_JBEPSH010000005.1"/>
</dbReference>
<evidence type="ECO:0000313" key="4">
    <source>
        <dbReference type="EMBL" id="MET4577732.1"/>
    </source>
</evidence>
<keyword evidence="1 2" id="KW-0597">Phosphoprotein</keyword>
<dbReference type="EMBL" id="JBEPSH010000005">
    <property type="protein sequence ID" value="MET4577732.1"/>
    <property type="molecule type" value="Genomic_DNA"/>
</dbReference>
<gene>
    <name evidence="4" type="ORF">ABIE13_002843</name>
</gene>